<keyword evidence="13" id="KW-0808">Transferase</keyword>
<name>A0AAF0EVU6_9BASI</name>
<dbReference type="EMBL" id="CP119879">
    <property type="protein sequence ID" value="WFD35642.1"/>
    <property type="molecule type" value="Genomic_DNA"/>
</dbReference>
<accession>A0AAF0EVU6</accession>
<dbReference type="Gene3D" id="3.40.50.300">
    <property type="entry name" value="P-loop containing nucleotide triphosphate hydrolases"/>
    <property type="match status" value="1"/>
</dbReference>
<dbReference type="Gene3D" id="2.40.30.330">
    <property type="entry name" value="Pre-mRNA cleavage complex subunit Clp1, C-terminal domain"/>
    <property type="match status" value="1"/>
</dbReference>
<dbReference type="SUPFAM" id="SSF52540">
    <property type="entry name" value="P-loop containing nucleoside triphosphate hydrolases"/>
    <property type="match status" value="1"/>
</dbReference>
<evidence type="ECO:0000256" key="7">
    <source>
        <dbReference type="ARBA" id="ARBA00023242"/>
    </source>
</evidence>
<dbReference type="InterPro" id="IPR010655">
    <property type="entry name" value="Clp1_C"/>
</dbReference>
<feature type="domain" description="Clp1 C-terminal" evidence="10">
    <location>
        <begin position="443"/>
        <end position="569"/>
    </location>
</feature>
<evidence type="ECO:0000259" key="12">
    <source>
        <dbReference type="Pfam" id="PF16575"/>
    </source>
</evidence>
<dbReference type="HAMAP" id="MF_03035">
    <property type="entry name" value="Clp1"/>
    <property type="match status" value="1"/>
</dbReference>
<evidence type="ECO:0000313" key="13">
    <source>
        <dbReference type="EMBL" id="WFD35642.1"/>
    </source>
</evidence>
<dbReference type="GO" id="GO:0005524">
    <property type="term" value="F:ATP binding"/>
    <property type="evidence" value="ECO:0007669"/>
    <property type="project" value="UniProtKB-UniRule"/>
</dbReference>
<evidence type="ECO:0000259" key="10">
    <source>
        <dbReference type="Pfam" id="PF06807"/>
    </source>
</evidence>
<dbReference type="GO" id="GO:0006388">
    <property type="term" value="P:tRNA splicing, via endonucleolytic cleavage and ligation"/>
    <property type="evidence" value="ECO:0007669"/>
    <property type="project" value="TreeGrafter"/>
</dbReference>
<evidence type="ECO:0000256" key="9">
    <source>
        <dbReference type="SAM" id="MobiDB-lite"/>
    </source>
</evidence>
<dbReference type="Proteomes" id="UP001219933">
    <property type="component" value="Chromosome 3"/>
</dbReference>
<evidence type="ECO:0000256" key="4">
    <source>
        <dbReference type="ARBA" id="ARBA00022664"/>
    </source>
</evidence>
<reference evidence="13" key="1">
    <citation type="submission" date="2023-03" db="EMBL/GenBank/DDBJ databases">
        <title>Mating type loci evolution in Malassezia.</title>
        <authorList>
            <person name="Coelho M.A."/>
        </authorList>
    </citation>
    <scope>NUCLEOTIDE SEQUENCE</scope>
    <source>
        <strain evidence="13">CBS 11721</strain>
    </source>
</reference>
<feature type="region of interest" description="Disordered" evidence="9">
    <location>
        <begin position="185"/>
        <end position="215"/>
    </location>
</feature>
<dbReference type="PANTHER" id="PTHR12755:SF6">
    <property type="entry name" value="POLYRIBONUCLEOTIDE 5'-HYDROXYL-KINASE CLP1"/>
    <property type="match status" value="1"/>
</dbReference>
<dbReference type="AlphaFoldDB" id="A0AAF0EVU6"/>
<keyword evidence="14" id="KW-1185">Reference proteome</keyword>
<feature type="binding site" evidence="8">
    <location>
        <position position="14"/>
    </location>
    <ligand>
        <name>ATP</name>
        <dbReference type="ChEBI" id="CHEBI:30616"/>
    </ligand>
</feature>
<dbReference type="InterPro" id="IPR032324">
    <property type="entry name" value="Clp1_N"/>
</dbReference>
<dbReference type="Pfam" id="PF06807">
    <property type="entry name" value="Clp1"/>
    <property type="match status" value="1"/>
</dbReference>
<evidence type="ECO:0000256" key="5">
    <source>
        <dbReference type="ARBA" id="ARBA00022741"/>
    </source>
</evidence>
<evidence type="ECO:0000256" key="1">
    <source>
        <dbReference type="ARBA" id="ARBA00004123"/>
    </source>
</evidence>
<sequence length="570" mass="61556">MSETRRVVLPPRSEYRFELDAGEALSVRLVADPITGRRGDAEVFGMSLSTGGQEKWHTFGHEVRASINSWGGAEIEIAGSASTEYLADEQSPMFTYGANLHLHLERLRLRAREQLRTDSALQSQLAALDVESANVPAPGDQESVYRANGQGPRVMVVGPESAGKTSLIKFLANYALRSPAVASVSDSNTARRLTRRDAEDHSEDEAEPEDTDGLSDITGWWPVIVALDPSEGAVPLPGCMSALPLSPLPMTSLPSPSPAVPYGVTLQTSGSLPPSVSSVQSVVPLIHWLGRHNVRENEQHSRRVVDWLAHGVEKRLAKDLRARMSGLLIDMPGTVTADGRTRYSFIQYVAKAFKADMIVVLGHEKLTLELQRIYGADPQAPQVVKMPKSGGAVEADEVYKQRVQDMQVRSYFYGLGALQPDEDGASRATVPGHSEPLGGVPTLNPYSTTIPIDLLDIYRVGQDRVAPSSALPIGATRVLSEIQVVKLDLENSSSDLSSLMHSVLAIIDKPAAKGTDESGNAAQVPEDELVGAAVIGFIHISDIDHTRRKLTVLSPRSGKLPSTTAYIGDY</sequence>
<feature type="compositionally biased region" description="Acidic residues" evidence="9">
    <location>
        <begin position="200"/>
        <end position="213"/>
    </location>
</feature>
<proteinExistence type="inferred from homology"/>
<dbReference type="GO" id="GO:0031124">
    <property type="term" value="P:mRNA 3'-end processing"/>
    <property type="evidence" value="ECO:0007669"/>
    <property type="project" value="UniProtKB-UniRule"/>
</dbReference>
<dbReference type="InterPro" id="IPR038239">
    <property type="entry name" value="Clp1_N_sf"/>
</dbReference>
<keyword evidence="6 8" id="KW-0067">ATP-binding</keyword>
<dbReference type="InterPro" id="IPR028606">
    <property type="entry name" value="Clp1"/>
</dbReference>
<gene>
    <name evidence="8 13" type="primary">CLP1</name>
    <name evidence="13" type="ORF">MCUN1_002500</name>
</gene>
<dbReference type="PANTHER" id="PTHR12755">
    <property type="entry name" value="CLEAVAGE/POLYADENYLATION FACTOR IA SUBUNIT CLP1P"/>
    <property type="match status" value="1"/>
</dbReference>
<dbReference type="Pfam" id="PF16575">
    <property type="entry name" value="CLP1_P"/>
    <property type="match status" value="1"/>
</dbReference>
<evidence type="ECO:0000259" key="11">
    <source>
        <dbReference type="Pfam" id="PF16573"/>
    </source>
</evidence>
<organism evidence="13 14">
    <name type="scientific">Malassezia cuniculi</name>
    <dbReference type="NCBI Taxonomy" id="948313"/>
    <lineage>
        <taxon>Eukaryota</taxon>
        <taxon>Fungi</taxon>
        <taxon>Dikarya</taxon>
        <taxon>Basidiomycota</taxon>
        <taxon>Ustilaginomycotina</taxon>
        <taxon>Malasseziomycetes</taxon>
        <taxon>Malasseziales</taxon>
        <taxon>Malasseziaceae</taxon>
        <taxon>Malassezia</taxon>
    </lineage>
</organism>
<keyword evidence="5 8" id="KW-0547">Nucleotide-binding</keyword>
<dbReference type="InterPro" id="IPR027417">
    <property type="entry name" value="P-loop_NTPase"/>
</dbReference>
<dbReference type="InterPro" id="IPR032319">
    <property type="entry name" value="CLP1_P"/>
</dbReference>
<keyword evidence="7 8" id="KW-0539">Nucleus</keyword>
<comment type="subcellular location">
    <subcellularLocation>
        <location evidence="1 8">Nucleus</location>
    </subcellularLocation>
</comment>
<evidence type="ECO:0000256" key="8">
    <source>
        <dbReference type="HAMAP-Rule" id="MF_03035"/>
    </source>
</evidence>
<dbReference type="Gene3D" id="2.60.120.1030">
    <property type="entry name" value="Clp1, DNA binding domain"/>
    <property type="match status" value="1"/>
</dbReference>
<dbReference type="GO" id="GO:0005849">
    <property type="term" value="C:mRNA cleavage factor complex"/>
    <property type="evidence" value="ECO:0007669"/>
    <property type="project" value="UniProtKB-UniRule"/>
</dbReference>
<evidence type="ECO:0000256" key="6">
    <source>
        <dbReference type="ARBA" id="ARBA00022840"/>
    </source>
</evidence>
<evidence type="ECO:0000256" key="3">
    <source>
        <dbReference type="ARBA" id="ARBA00019824"/>
    </source>
</evidence>
<feature type="domain" description="Clp1 N-terminal" evidence="11">
    <location>
        <begin position="9"/>
        <end position="110"/>
    </location>
</feature>
<feature type="binding site" evidence="8">
    <location>
        <position position="64"/>
    </location>
    <ligand>
        <name>ATP</name>
        <dbReference type="ChEBI" id="CHEBI:30616"/>
    </ligand>
</feature>
<feature type="domain" description="Clp1 P-loop" evidence="12">
    <location>
        <begin position="219"/>
        <end position="414"/>
    </location>
</feature>
<comment type="similarity">
    <text evidence="8">Belongs to the Clp1 family. Clp1 subfamily.</text>
</comment>
<dbReference type="Pfam" id="PF16573">
    <property type="entry name" value="CLP1_N"/>
    <property type="match status" value="1"/>
</dbReference>
<dbReference type="InterPro" id="IPR038238">
    <property type="entry name" value="Clp1_C_sf"/>
</dbReference>
<protein>
    <recommendedName>
        <fullName evidence="3">Polynucleotide 5'-hydroxyl-kinase GRC3</fullName>
    </recommendedName>
    <alternativeName>
        <fullName evidence="2">Polynucleotide 5'-hydroxyl-kinase grc3</fullName>
    </alternativeName>
</protein>
<evidence type="ECO:0000256" key="2">
    <source>
        <dbReference type="ARBA" id="ARBA00018706"/>
    </source>
</evidence>
<dbReference type="GO" id="GO:0051731">
    <property type="term" value="F:polynucleotide 5'-hydroxyl-kinase activity"/>
    <property type="evidence" value="ECO:0007669"/>
    <property type="project" value="InterPro"/>
</dbReference>
<evidence type="ECO:0000313" key="14">
    <source>
        <dbReference type="Proteomes" id="UP001219933"/>
    </source>
</evidence>
<dbReference type="InterPro" id="IPR045116">
    <property type="entry name" value="Clp1/Grc3"/>
</dbReference>
<feature type="binding site" evidence="8">
    <location>
        <begin position="161"/>
        <end position="166"/>
    </location>
    <ligand>
        <name>ATP</name>
        <dbReference type="ChEBI" id="CHEBI:30616"/>
    </ligand>
</feature>
<keyword evidence="4 8" id="KW-0507">mRNA processing</keyword>
<comment type="function">
    <text evidence="8">Required for endonucleolytic cleavage during polyadenylation-dependent pre-mRNA 3'-end formation.</text>
</comment>
<comment type="subunit">
    <text evidence="8">Component of a pre-mRNA cleavage factor complex. Interacts directly with PCF11.</text>
</comment>